<feature type="compositionally biased region" description="Basic and acidic residues" evidence="6">
    <location>
        <begin position="72"/>
        <end position="83"/>
    </location>
</feature>
<dbReference type="Pfam" id="PF00860">
    <property type="entry name" value="Xan_ur_permease"/>
    <property type="match status" value="1"/>
</dbReference>
<evidence type="ECO:0000313" key="8">
    <source>
        <dbReference type="EMBL" id="KAH7424290.1"/>
    </source>
</evidence>
<feature type="compositionally biased region" description="Polar residues" evidence="6">
    <location>
        <begin position="58"/>
        <end position="70"/>
    </location>
</feature>
<dbReference type="PANTHER" id="PTHR11119">
    <property type="entry name" value="XANTHINE-URACIL / VITAMIN C PERMEASE FAMILY MEMBER"/>
    <property type="match status" value="1"/>
</dbReference>
<dbReference type="OMA" id="VFIVRAC"/>
<protein>
    <recommendedName>
        <fullName evidence="10">Nucleobase-ascorbate transporter 12</fullName>
    </recommendedName>
</protein>
<feature type="transmembrane region" description="Helical" evidence="7">
    <location>
        <begin position="616"/>
        <end position="636"/>
    </location>
</feature>
<feature type="transmembrane region" description="Helical" evidence="7">
    <location>
        <begin position="562"/>
        <end position="580"/>
    </location>
</feature>
<evidence type="ECO:0000256" key="7">
    <source>
        <dbReference type="SAM" id="Phobius"/>
    </source>
</evidence>
<proteinExistence type="inferred from homology"/>
<dbReference type="GO" id="GO:0016020">
    <property type="term" value="C:membrane"/>
    <property type="evidence" value="ECO:0007669"/>
    <property type="project" value="UniProtKB-SubCell"/>
</dbReference>
<evidence type="ECO:0008006" key="10">
    <source>
        <dbReference type="Google" id="ProtNLM"/>
    </source>
</evidence>
<dbReference type="Proteomes" id="UP000825935">
    <property type="component" value="Chromosome 11"/>
</dbReference>
<reference evidence="8" key="1">
    <citation type="submission" date="2021-08" db="EMBL/GenBank/DDBJ databases">
        <title>WGS assembly of Ceratopteris richardii.</title>
        <authorList>
            <person name="Marchant D.B."/>
            <person name="Chen G."/>
            <person name="Jenkins J."/>
            <person name="Shu S."/>
            <person name="Leebens-Mack J."/>
            <person name="Grimwood J."/>
            <person name="Schmutz J."/>
            <person name="Soltis P."/>
            <person name="Soltis D."/>
            <person name="Chen Z.-H."/>
        </authorList>
    </citation>
    <scope>NUCLEOTIDE SEQUENCE</scope>
    <source>
        <strain evidence="8">Whitten #5841</strain>
        <tissue evidence="8">Leaf</tissue>
    </source>
</reference>
<comment type="caution">
    <text evidence="8">The sequence shown here is derived from an EMBL/GenBank/DDBJ whole genome shotgun (WGS) entry which is preliminary data.</text>
</comment>
<feature type="transmembrane region" description="Helical" evidence="7">
    <location>
        <begin position="257"/>
        <end position="276"/>
    </location>
</feature>
<feature type="compositionally biased region" description="Pro residues" evidence="6">
    <location>
        <begin position="87"/>
        <end position="96"/>
    </location>
</feature>
<evidence type="ECO:0000256" key="6">
    <source>
        <dbReference type="SAM" id="MobiDB-lite"/>
    </source>
</evidence>
<evidence type="ECO:0000256" key="4">
    <source>
        <dbReference type="ARBA" id="ARBA00022989"/>
    </source>
</evidence>
<keyword evidence="4 7" id="KW-1133">Transmembrane helix</keyword>
<name>A0A8T2TPL9_CERRI</name>
<dbReference type="InterPro" id="IPR006043">
    <property type="entry name" value="NCS2"/>
</dbReference>
<sequence>MEPLPPDHGYNSKILRSWARRTGYKSYVSGECYTSSSDVEASHPAHATTQPLSPPQRPQSNHHASVTSQKGAAKENTDQRPVEFMKIPPPPPPPVAFPVDKKASEAYQNAGSQHGNGEIYKLPRNAHSKVVVPSETADDVLLAKQSDMKFEIREYPGLVPSILHGLQHYLSMAGSIVLIPLVIVPAMGGTDEDTAHVVSTVLMVTGLASLLHTFLGSRLPLIQGPSFVYLAPALTIINLTEFQRIGRDRFKRTMQELQGAIIVASTFQTFIGYSGLMSLLLRFINPVVVTPTIAAVGLAFYTYGFPVIGSCVEIGIPQMLVVLAFALYLRRISVFGHRIFQIYAVPLGLTIVWAYAFLLTAGGAYNYSGCNPHIPSSNIVSKACRKHSFTMSHCRTDISSALKTTAWFRFPYPLQWGKPTFQWRSASIMMVAAAIACVDSVGSYHASSLLVATRAPSPGIVSRAIGLEGLSSILAGLFGIGTGASTLTENVHTIAVTKVGSRRVIQIGACLLIFMSLFGKIGALIASIPPVMVAALLTVMWTMVTALGLSNLRYSETGSSRNVIIVALSLFLALSIPVYFQHYASSSKMITLPNYFNPYTVAAHGPIRTNFEGLDFFLNTMLSMSMAIAFLIAFVLDNTVPGSRQERGTYIWSKGATVRNDIAASKDYFLPKSVARFFSWAKWVGV</sequence>
<keyword evidence="3 7" id="KW-0812">Transmembrane</keyword>
<evidence type="ECO:0000313" key="9">
    <source>
        <dbReference type="Proteomes" id="UP000825935"/>
    </source>
</evidence>
<comment type="similarity">
    <text evidence="2">Belongs to the nucleobase:cation symporter-2 (NCS2) (TC 2.A.40) family.</text>
</comment>
<feature type="transmembrane region" description="Helical" evidence="7">
    <location>
        <begin position="194"/>
        <end position="215"/>
    </location>
</feature>
<comment type="subcellular location">
    <subcellularLocation>
        <location evidence="1">Membrane</location>
        <topology evidence="1">Multi-pass membrane protein</topology>
    </subcellularLocation>
</comment>
<feature type="transmembrane region" description="Helical" evidence="7">
    <location>
        <begin position="307"/>
        <end position="328"/>
    </location>
</feature>
<feature type="transmembrane region" description="Helical" evidence="7">
    <location>
        <begin position="531"/>
        <end position="550"/>
    </location>
</feature>
<feature type="transmembrane region" description="Helical" evidence="7">
    <location>
        <begin position="283"/>
        <end position="301"/>
    </location>
</feature>
<evidence type="ECO:0000256" key="5">
    <source>
        <dbReference type="ARBA" id="ARBA00023136"/>
    </source>
</evidence>
<dbReference type="EMBL" id="CM035416">
    <property type="protein sequence ID" value="KAH7424290.1"/>
    <property type="molecule type" value="Genomic_DNA"/>
</dbReference>
<dbReference type="OrthoDB" id="1641903at2759"/>
<keyword evidence="9" id="KW-1185">Reference proteome</keyword>
<feature type="region of interest" description="Disordered" evidence="6">
    <location>
        <begin position="33"/>
        <end position="99"/>
    </location>
</feature>
<dbReference type="GO" id="GO:0022857">
    <property type="term" value="F:transmembrane transporter activity"/>
    <property type="evidence" value="ECO:0007669"/>
    <property type="project" value="InterPro"/>
</dbReference>
<evidence type="ECO:0000256" key="1">
    <source>
        <dbReference type="ARBA" id="ARBA00004141"/>
    </source>
</evidence>
<feature type="transmembrane region" description="Helical" evidence="7">
    <location>
        <begin position="504"/>
        <end position="525"/>
    </location>
</feature>
<evidence type="ECO:0000256" key="2">
    <source>
        <dbReference type="ARBA" id="ARBA00008821"/>
    </source>
</evidence>
<feature type="transmembrane region" description="Helical" evidence="7">
    <location>
        <begin position="169"/>
        <end position="188"/>
    </location>
</feature>
<evidence type="ECO:0000256" key="3">
    <source>
        <dbReference type="ARBA" id="ARBA00022692"/>
    </source>
</evidence>
<gene>
    <name evidence="8" type="ORF">KP509_11G001400</name>
</gene>
<dbReference type="AlphaFoldDB" id="A0A8T2TPL9"/>
<feature type="transmembrane region" description="Helical" evidence="7">
    <location>
        <begin position="227"/>
        <end position="245"/>
    </location>
</feature>
<feature type="transmembrane region" description="Helical" evidence="7">
    <location>
        <begin position="340"/>
        <end position="358"/>
    </location>
</feature>
<organism evidence="8 9">
    <name type="scientific">Ceratopteris richardii</name>
    <name type="common">Triangle waterfern</name>
    <dbReference type="NCBI Taxonomy" id="49495"/>
    <lineage>
        <taxon>Eukaryota</taxon>
        <taxon>Viridiplantae</taxon>
        <taxon>Streptophyta</taxon>
        <taxon>Embryophyta</taxon>
        <taxon>Tracheophyta</taxon>
        <taxon>Polypodiopsida</taxon>
        <taxon>Polypodiidae</taxon>
        <taxon>Polypodiales</taxon>
        <taxon>Pteridineae</taxon>
        <taxon>Pteridaceae</taxon>
        <taxon>Parkerioideae</taxon>
        <taxon>Ceratopteris</taxon>
    </lineage>
</organism>
<accession>A0A8T2TPL9</accession>
<keyword evidence="5 7" id="KW-0472">Membrane</keyword>